<dbReference type="AlphaFoldDB" id="A0A8J3Q7C3"/>
<proteinExistence type="predicted"/>
<organism evidence="2 3">
    <name type="scientific">Rhizocola hellebori</name>
    <dbReference type="NCBI Taxonomy" id="1392758"/>
    <lineage>
        <taxon>Bacteria</taxon>
        <taxon>Bacillati</taxon>
        <taxon>Actinomycetota</taxon>
        <taxon>Actinomycetes</taxon>
        <taxon>Micromonosporales</taxon>
        <taxon>Micromonosporaceae</taxon>
        <taxon>Rhizocola</taxon>
    </lineage>
</organism>
<dbReference type="GO" id="GO:0008757">
    <property type="term" value="F:S-adenosylmethionine-dependent methyltransferase activity"/>
    <property type="evidence" value="ECO:0007669"/>
    <property type="project" value="InterPro"/>
</dbReference>
<protein>
    <recommendedName>
        <fullName evidence="1">Methyltransferase type 11 domain-containing protein</fullName>
    </recommendedName>
</protein>
<dbReference type="InterPro" id="IPR029063">
    <property type="entry name" value="SAM-dependent_MTases_sf"/>
</dbReference>
<evidence type="ECO:0000313" key="3">
    <source>
        <dbReference type="Proteomes" id="UP000612899"/>
    </source>
</evidence>
<dbReference type="Gene3D" id="3.40.50.150">
    <property type="entry name" value="Vaccinia Virus protein VP39"/>
    <property type="match status" value="1"/>
</dbReference>
<name>A0A8J3Q7C3_9ACTN</name>
<evidence type="ECO:0000313" key="2">
    <source>
        <dbReference type="EMBL" id="GIH04612.1"/>
    </source>
</evidence>
<dbReference type="EMBL" id="BONY01000013">
    <property type="protein sequence ID" value="GIH04612.1"/>
    <property type="molecule type" value="Genomic_DNA"/>
</dbReference>
<dbReference type="Proteomes" id="UP000612899">
    <property type="component" value="Unassembled WGS sequence"/>
</dbReference>
<dbReference type="PANTHER" id="PTHR42912">
    <property type="entry name" value="METHYLTRANSFERASE"/>
    <property type="match status" value="1"/>
</dbReference>
<feature type="domain" description="Methyltransferase type 11" evidence="1">
    <location>
        <begin position="98"/>
        <end position="189"/>
    </location>
</feature>
<dbReference type="SUPFAM" id="SSF53335">
    <property type="entry name" value="S-adenosyl-L-methionine-dependent methyltransferases"/>
    <property type="match status" value="1"/>
</dbReference>
<evidence type="ECO:0000259" key="1">
    <source>
        <dbReference type="Pfam" id="PF08241"/>
    </source>
</evidence>
<sequence length="301" mass="32836">MTYLHPLAYLLGVEGVALLRSFGGEFDRDFVHARLAEIRRLVNDETLVAAGIPIGTVDTVDGYQVWAKTYDEPGNGAFPVEEPYVRRIVDSLPQGCFVDAACGTGRHTEYLAAQGHRVIGVDSSPDMLAHARAKVPSAEFRFGQLDKLPLADNEADAIVCALALTHVADLRPVMAEFARALRPGGHLIISDMHESIVLRGSIPKVELPDGTRARIATHRHLTGDYLRAALPVGLQVRSCEEPRPGLDSTMPPATPLGPDLTPGEWQDWPWNLSGFIPQASWAANADRPATVIWHFQLSTND</sequence>
<gene>
    <name evidence="2" type="ORF">Rhe02_26790</name>
</gene>
<dbReference type="InterPro" id="IPR013216">
    <property type="entry name" value="Methyltransf_11"/>
</dbReference>
<dbReference type="Pfam" id="PF08241">
    <property type="entry name" value="Methyltransf_11"/>
    <property type="match status" value="1"/>
</dbReference>
<dbReference type="InterPro" id="IPR050508">
    <property type="entry name" value="Methyltransf_Superfamily"/>
</dbReference>
<keyword evidence="3" id="KW-1185">Reference proteome</keyword>
<dbReference type="CDD" id="cd02440">
    <property type="entry name" value="AdoMet_MTases"/>
    <property type="match status" value="1"/>
</dbReference>
<reference evidence="2" key="1">
    <citation type="submission" date="2021-01" db="EMBL/GenBank/DDBJ databases">
        <title>Whole genome shotgun sequence of Rhizocola hellebori NBRC 109834.</title>
        <authorList>
            <person name="Komaki H."/>
            <person name="Tamura T."/>
        </authorList>
    </citation>
    <scope>NUCLEOTIDE SEQUENCE</scope>
    <source>
        <strain evidence="2">NBRC 109834</strain>
    </source>
</reference>
<comment type="caution">
    <text evidence="2">The sequence shown here is derived from an EMBL/GenBank/DDBJ whole genome shotgun (WGS) entry which is preliminary data.</text>
</comment>
<accession>A0A8J3Q7C3</accession>
<dbReference type="PANTHER" id="PTHR42912:SF93">
    <property type="entry name" value="N6-ADENOSINE-METHYLTRANSFERASE TMT1A"/>
    <property type="match status" value="1"/>
</dbReference>
<dbReference type="RefSeq" id="WP_203908486.1">
    <property type="nucleotide sequence ID" value="NZ_BONY01000013.1"/>
</dbReference>